<dbReference type="PANTHER" id="PTHR23137">
    <property type="entry name" value="VESICLE TRANSPORT PROTEIN-RELATED"/>
    <property type="match status" value="1"/>
</dbReference>
<keyword evidence="6 9" id="KW-1133">Transmembrane helix</keyword>
<keyword evidence="5 9" id="KW-0653">Protein transport</keyword>
<feature type="transmembrane region" description="Helical" evidence="9">
    <location>
        <begin position="40"/>
        <end position="60"/>
    </location>
</feature>
<feature type="transmembrane region" description="Helical" evidence="9">
    <location>
        <begin position="66"/>
        <end position="88"/>
    </location>
</feature>
<proteinExistence type="inferred from homology"/>
<comment type="subcellular location">
    <subcellularLocation>
        <location evidence="2 9">Membrane</location>
        <topology evidence="2 9">Multi-pass membrane protein</topology>
    </subcellularLocation>
</comment>
<evidence type="ECO:0000256" key="3">
    <source>
        <dbReference type="ARBA" id="ARBA00022448"/>
    </source>
</evidence>
<comment type="function">
    <text evidence="1 9">May be involved in fusion of retrograde transport vesicles derived from an endocytic compartment with the Golgi complex.</text>
</comment>
<dbReference type="GO" id="GO:0016192">
    <property type="term" value="P:vesicle-mediated transport"/>
    <property type="evidence" value="ECO:0007669"/>
    <property type="project" value="InterPro"/>
</dbReference>
<evidence type="ECO:0000256" key="7">
    <source>
        <dbReference type="ARBA" id="ARBA00023136"/>
    </source>
</evidence>
<dbReference type="PANTHER" id="PTHR23137:SF6">
    <property type="entry name" value="VESICLE TRANSPORT PROTEIN"/>
    <property type="match status" value="1"/>
</dbReference>
<feature type="transmembrane region" description="Helical" evidence="9">
    <location>
        <begin position="100"/>
        <end position="120"/>
    </location>
</feature>
<dbReference type="GO" id="GO:0016020">
    <property type="term" value="C:membrane"/>
    <property type="evidence" value="ECO:0007669"/>
    <property type="project" value="UniProtKB-SubCell"/>
</dbReference>
<dbReference type="GeneID" id="110242412"/>
<evidence type="ECO:0000313" key="10">
    <source>
        <dbReference type="EnsemblMetazoa" id="XP_020904051.1"/>
    </source>
</evidence>
<accession>A0A913XGH3</accession>
<keyword evidence="4 9" id="KW-0812">Transmembrane</keyword>
<dbReference type="EnsemblMetazoa" id="XM_021048392.2">
    <property type="protein sequence ID" value="XP_020904051.1"/>
    <property type="gene ID" value="LOC110242412"/>
</dbReference>
<name>A0A913XGH3_EXADI</name>
<comment type="similarity">
    <text evidence="8 9">Belongs to the SFT2 family.</text>
</comment>
<dbReference type="OrthoDB" id="73614at2759"/>
<dbReference type="GO" id="GO:0005737">
    <property type="term" value="C:cytoplasm"/>
    <property type="evidence" value="ECO:0007669"/>
    <property type="project" value="UniProtKB-ARBA"/>
</dbReference>
<dbReference type="InterPro" id="IPR007305">
    <property type="entry name" value="Vesicle_transpt_Got1/SFT2"/>
</dbReference>
<dbReference type="RefSeq" id="XP_020904051.1">
    <property type="nucleotide sequence ID" value="XM_021048392.2"/>
</dbReference>
<keyword evidence="3 9" id="KW-0813">Transport</keyword>
<dbReference type="AlphaFoldDB" id="A0A913XGH3"/>
<dbReference type="GO" id="GO:0012505">
    <property type="term" value="C:endomembrane system"/>
    <property type="evidence" value="ECO:0007669"/>
    <property type="project" value="UniProtKB-ARBA"/>
</dbReference>
<evidence type="ECO:0000313" key="11">
    <source>
        <dbReference type="Proteomes" id="UP000887567"/>
    </source>
</evidence>
<dbReference type="OMA" id="RLQCFLG"/>
<dbReference type="Proteomes" id="UP000887567">
    <property type="component" value="Unplaced"/>
</dbReference>
<dbReference type="KEGG" id="epa:110242412"/>
<dbReference type="Pfam" id="PF04178">
    <property type="entry name" value="Got1"/>
    <property type="match status" value="1"/>
</dbReference>
<evidence type="ECO:0000256" key="2">
    <source>
        <dbReference type="ARBA" id="ARBA00004141"/>
    </source>
</evidence>
<keyword evidence="11" id="KW-1185">Reference proteome</keyword>
<evidence type="ECO:0000256" key="6">
    <source>
        <dbReference type="ARBA" id="ARBA00022989"/>
    </source>
</evidence>
<dbReference type="InterPro" id="IPR011691">
    <property type="entry name" value="Vesicle_transpt_SFT2"/>
</dbReference>
<keyword evidence="7 9" id="KW-0472">Membrane</keyword>
<protein>
    <recommendedName>
        <fullName evidence="9">Vesicle transport protein</fullName>
    </recommendedName>
</protein>
<evidence type="ECO:0000256" key="8">
    <source>
        <dbReference type="ARBA" id="ARBA00025800"/>
    </source>
</evidence>
<feature type="transmembrane region" description="Helical" evidence="9">
    <location>
        <begin position="126"/>
        <end position="145"/>
    </location>
</feature>
<evidence type="ECO:0000256" key="1">
    <source>
        <dbReference type="ARBA" id="ARBA00003566"/>
    </source>
</evidence>
<reference evidence="10" key="1">
    <citation type="submission" date="2022-11" db="UniProtKB">
        <authorList>
            <consortium name="EnsemblMetazoa"/>
        </authorList>
    </citation>
    <scope>IDENTIFICATION</scope>
</reference>
<evidence type="ECO:0000256" key="5">
    <source>
        <dbReference type="ARBA" id="ARBA00022927"/>
    </source>
</evidence>
<organism evidence="10 11">
    <name type="scientific">Exaiptasia diaphana</name>
    <name type="common">Tropical sea anemone</name>
    <name type="synonym">Aiptasia pulchella</name>
    <dbReference type="NCBI Taxonomy" id="2652724"/>
    <lineage>
        <taxon>Eukaryota</taxon>
        <taxon>Metazoa</taxon>
        <taxon>Cnidaria</taxon>
        <taxon>Anthozoa</taxon>
        <taxon>Hexacorallia</taxon>
        <taxon>Actiniaria</taxon>
        <taxon>Aiptasiidae</taxon>
        <taxon>Exaiptasia</taxon>
    </lineage>
</organism>
<evidence type="ECO:0000256" key="4">
    <source>
        <dbReference type="ARBA" id="ARBA00022692"/>
    </source>
</evidence>
<sequence length="161" mass="18024">MAPSTIQKLKSAITGEQQDDSLITEINDATTLSWSTRIKGFIICFIVGVFCSVLGVIFLWKDVRLFAVFYSIGNVVALASTCFLMGPCKQLKNMFKEKRLIATIIMLTCLVLTLCAALWWSNKGLALVFCILQYFAMTWYCLSYIPFARDAVKKLCTSCLA</sequence>
<evidence type="ECO:0000256" key="9">
    <source>
        <dbReference type="RuleBase" id="RU363111"/>
    </source>
</evidence>
<dbReference type="GO" id="GO:0015031">
    <property type="term" value="P:protein transport"/>
    <property type="evidence" value="ECO:0007669"/>
    <property type="project" value="UniProtKB-KW"/>
</dbReference>